<accession>X1IVT5</accession>
<organism evidence="1">
    <name type="scientific">marine sediment metagenome</name>
    <dbReference type="NCBI Taxonomy" id="412755"/>
    <lineage>
        <taxon>unclassified sequences</taxon>
        <taxon>metagenomes</taxon>
        <taxon>ecological metagenomes</taxon>
    </lineage>
</organism>
<evidence type="ECO:0000313" key="1">
    <source>
        <dbReference type="EMBL" id="GAH61648.1"/>
    </source>
</evidence>
<dbReference type="AlphaFoldDB" id="X1IVT5"/>
<protein>
    <submittedName>
        <fullName evidence="1">Uncharacterized protein</fullName>
    </submittedName>
</protein>
<proteinExistence type="predicted"/>
<sequence length="52" mass="6148">MVTDQYGGFNVSLYIDPVENWPTNRVDSEIWVYFDPIVNGINYVEQSEEQYL</sequence>
<dbReference type="EMBL" id="BARU01019023">
    <property type="protein sequence ID" value="GAH61648.1"/>
    <property type="molecule type" value="Genomic_DNA"/>
</dbReference>
<gene>
    <name evidence="1" type="ORF">S03H2_31378</name>
</gene>
<comment type="caution">
    <text evidence="1">The sequence shown here is derived from an EMBL/GenBank/DDBJ whole genome shotgun (WGS) entry which is preliminary data.</text>
</comment>
<reference evidence="1" key="1">
    <citation type="journal article" date="2014" name="Front. Microbiol.">
        <title>High frequency of phylogenetically diverse reductive dehalogenase-homologous genes in deep subseafloor sedimentary metagenomes.</title>
        <authorList>
            <person name="Kawai M."/>
            <person name="Futagami T."/>
            <person name="Toyoda A."/>
            <person name="Takaki Y."/>
            <person name="Nishi S."/>
            <person name="Hori S."/>
            <person name="Arai W."/>
            <person name="Tsubouchi T."/>
            <person name="Morono Y."/>
            <person name="Uchiyama I."/>
            <person name="Ito T."/>
            <person name="Fujiyama A."/>
            <person name="Inagaki F."/>
            <person name="Takami H."/>
        </authorList>
    </citation>
    <scope>NUCLEOTIDE SEQUENCE</scope>
    <source>
        <strain evidence="1">Expedition CK06-06</strain>
    </source>
</reference>
<name>X1IVT5_9ZZZZ</name>